<sequence>MMLHDDAPALDSDRPAAAKGALAAYAYQQIRERLILSTYKGGERLVLRPLAASLKLSPTPVREALLRLVSEQALELDERNTARVPELSREVFQEVHPLRGDLEERLTRNVAGRITPEQITVLETCHQSFIDGYLAGDPHQAAVGNAAFHSAIAEFSSMIITAGIMQRLWARIGPFYAGTNGLPPASPVEANHPHMLLLEAFRQHDAEAAVAAIRQDFQQARSWLEPLLPA</sequence>
<evidence type="ECO:0000259" key="4">
    <source>
        <dbReference type="SMART" id="SM00345"/>
    </source>
</evidence>
<name>A0A087PM83_9PROT</name>
<evidence type="ECO:0000256" key="2">
    <source>
        <dbReference type="ARBA" id="ARBA00023125"/>
    </source>
</evidence>
<evidence type="ECO:0000256" key="3">
    <source>
        <dbReference type="ARBA" id="ARBA00023163"/>
    </source>
</evidence>
<reference evidence="6 7" key="1">
    <citation type="submission" date="2015-06" db="EMBL/GenBank/DDBJ databases">
        <title>Improved classification and identification of acetic acid bacteria using matrix-assisted laser desorption/ionization time-of-flight mass spectrometry; Gluconobacter nephelii and Gluconobacter uchimurae are later heterotypic synonyms of Gluconobacter japonicus and Gluconobacter oxydans, respectively.</title>
        <authorList>
            <person name="Li L."/>
            <person name="Cleenwerck I."/>
            <person name="De Vuyst L."/>
            <person name="Vandamme P."/>
        </authorList>
    </citation>
    <scope>NUCLEOTIDE SEQUENCE [LARGE SCALE GENOMIC DNA]</scope>
    <source>
        <strain evidence="6 7">LMG 1604</strain>
    </source>
</reference>
<dbReference type="Gene3D" id="1.10.10.10">
    <property type="entry name" value="Winged helix-like DNA-binding domain superfamily/Winged helix DNA-binding domain"/>
    <property type="match status" value="1"/>
</dbReference>
<feature type="domain" description="GntR C-terminal" evidence="5">
    <location>
        <begin position="94"/>
        <end position="219"/>
    </location>
</feature>
<comment type="caution">
    <text evidence="6">The sequence shown here is derived from an EMBL/GenBank/DDBJ whole genome shotgun (WGS) entry which is preliminary data.</text>
</comment>
<dbReference type="InterPro" id="IPR036388">
    <property type="entry name" value="WH-like_DNA-bd_sf"/>
</dbReference>
<dbReference type="InterPro" id="IPR036390">
    <property type="entry name" value="WH_DNA-bd_sf"/>
</dbReference>
<feature type="domain" description="HTH gntR-type" evidence="4">
    <location>
        <begin position="26"/>
        <end position="84"/>
    </location>
</feature>
<organism evidence="6 7">
    <name type="scientific">Acetobacter malorum</name>
    <dbReference type="NCBI Taxonomy" id="178901"/>
    <lineage>
        <taxon>Bacteria</taxon>
        <taxon>Pseudomonadati</taxon>
        <taxon>Pseudomonadota</taxon>
        <taxon>Alphaproteobacteria</taxon>
        <taxon>Acetobacterales</taxon>
        <taxon>Acetobacteraceae</taxon>
        <taxon>Acetobacter</taxon>
    </lineage>
</organism>
<dbReference type="InterPro" id="IPR011711">
    <property type="entry name" value="GntR_C"/>
</dbReference>
<dbReference type="EMBL" id="LHZZ01000597">
    <property type="protein sequence ID" value="KXV74597.1"/>
    <property type="molecule type" value="Genomic_DNA"/>
</dbReference>
<evidence type="ECO:0000313" key="7">
    <source>
        <dbReference type="Proteomes" id="UP000075538"/>
    </source>
</evidence>
<proteinExistence type="predicted"/>
<dbReference type="SUPFAM" id="SSF48008">
    <property type="entry name" value="GntR ligand-binding domain-like"/>
    <property type="match status" value="1"/>
</dbReference>
<keyword evidence="2" id="KW-0238">DNA-binding</keyword>
<evidence type="ECO:0000256" key="1">
    <source>
        <dbReference type="ARBA" id="ARBA00023015"/>
    </source>
</evidence>
<dbReference type="GO" id="GO:0003677">
    <property type="term" value="F:DNA binding"/>
    <property type="evidence" value="ECO:0007669"/>
    <property type="project" value="UniProtKB-KW"/>
</dbReference>
<dbReference type="GO" id="GO:0003700">
    <property type="term" value="F:DNA-binding transcription factor activity"/>
    <property type="evidence" value="ECO:0007669"/>
    <property type="project" value="InterPro"/>
</dbReference>
<dbReference type="Pfam" id="PF00392">
    <property type="entry name" value="GntR"/>
    <property type="match status" value="1"/>
</dbReference>
<gene>
    <name evidence="6" type="ORF">AD953_10970</name>
</gene>
<keyword evidence="3" id="KW-0804">Transcription</keyword>
<accession>A0A087PM83</accession>
<protein>
    <submittedName>
        <fullName evidence="6">GntR family transcriptional regulator</fullName>
    </submittedName>
</protein>
<evidence type="ECO:0000259" key="5">
    <source>
        <dbReference type="SMART" id="SM00895"/>
    </source>
</evidence>
<dbReference type="PANTHER" id="PTHR43537:SF39">
    <property type="entry name" value="HTH-TYPE TRANSCRIPTIONAL REGULATOR MCBR"/>
    <property type="match status" value="1"/>
</dbReference>
<dbReference type="Gene3D" id="1.20.120.530">
    <property type="entry name" value="GntR ligand-binding domain-like"/>
    <property type="match status" value="1"/>
</dbReference>
<keyword evidence="1" id="KW-0805">Transcription regulation</keyword>
<dbReference type="RefSeq" id="WP_081894434.1">
    <property type="nucleotide sequence ID" value="NZ_CALAZD010000128.1"/>
</dbReference>
<dbReference type="SMART" id="SM00345">
    <property type="entry name" value="HTH_GNTR"/>
    <property type="match status" value="1"/>
</dbReference>
<dbReference type="AlphaFoldDB" id="A0A087PM83"/>
<dbReference type="InterPro" id="IPR008920">
    <property type="entry name" value="TF_FadR/GntR_C"/>
</dbReference>
<dbReference type="SMART" id="SM00895">
    <property type="entry name" value="FCD"/>
    <property type="match status" value="1"/>
</dbReference>
<dbReference type="PATRIC" id="fig|178901.10.peg.2430"/>
<dbReference type="Proteomes" id="UP000075538">
    <property type="component" value="Unassembled WGS sequence"/>
</dbReference>
<dbReference type="Pfam" id="PF07729">
    <property type="entry name" value="FCD"/>
    <property type="match status" value="1"/>
</dbReference>
<dbReference type="InterPro" id="IPR000524">
    <property type="entry name" value="Tscrpt_reg_HTH_GntR"/>
</dbReference>
<evidence type="ECO:0000313" key="6">
    <source>
        <dbReference type="EMBL" id="KXV74597.1"/>
    </source>
</evidence>
<dbReference type="PANTHER" id="PTHR43537">
    <property type="entry name" value="TRANSCRIPTIONAL REGULATOR, GNTR FAMILY"/>
    <property type="match status" value="1"/>
</dbReference>
<dbReference type="SUPFAM" id="SSF46785">
    <property type="entry name" value="Winged helix' DNA-binding domain"/>
    <property type="match status" value="1"/>
</dbReference>